<dbReference type="AlphaFoldDB" id="A0A8J1UUI8"/>
<dbReference type="Proteomes" id="UP000749559">
    <property type="component" value="Unassembled WGS sequence"/>
</dbReference>
<keyword evidence="2" id="KW-1185">Reference proteome</keyword>
<gene>
    <name evidence="1" type="ORF">OFUS_LOCUS24660</name>
</gene>
<organism evidence="1 2">
    <name type="scientific">Owenia fusiformis</name>
    <name type="common">Polychaete worm</name>
    <dbReference type="NCBI Taxonomy" id="6347"/>
    <lineage>
        <taxon>Eukaryota</taxon>
        <taxon>Metazoa</taxon>
        <taxon>Spiralia</taxon>
        <taxon>Lophotrochozoa</taxon>
        <taxon>Annelida</taxon>
        <taxon>Polychaeta</taxon>
        <taxon>Sedentaria</taxon>
        <taxon>Canalipalpata</taxon>
        <taxon>Sabellida</taxon>
        <taxon>Oweniida</taxon>
        <taxon>Oweniidae</taxon>
        <taxon>Owenia</taxon>
    </lineage>
</organism>
<accession>A0A8J1UUI8</accession>
<evidence type="ECO:0000313" key="2">
    <source>
        <dbReference type="Proteomes" id="UP000749559"/>
    </source>
</evidence>
<sequence>MFQTLHDYEDGTIEYGEWTTAFNKAIASIDLKLAMGSDGSSMMIEDHSFIPLQEEEIVKYAYWFLLAREKSRKPTCRYCVAGIHPPNLLEHDCMDDGSYIDEGAVINIEIERVAFRLAAFFNMTIVEDKYHQLIENVTSKNRDDDDITPSTPTEEMIRNILKTIW</sequence>
<dbReference type="EMBL" id="CAIIXF020000012">
    <property type="protein sequence ID" value="CAH1800821.1"/>
    <property type="molecule type" value="Genomic_DNA"/>
</dbReference>
<proteinExistence type="predicted"/>
<reference evidence="1" key="1">
    <citation type="submission" date="2022-03" db="EMBL/GenBank/DDBJ databases">
        <authorList>
            <person name="Martin C."/>
        </authorList>
    </citation>
    <scope>NUCLEOTIDE SEQUENCE</scope>
</reference>
<comment type="caution">
    <text evidence="1">The sequence shown here is derived from an EMBL/GenBank/DDBJ whole genome shotgun (WGS) entry which is preliminary data.</text>
</comment>
<name>A0A8J1UUI8_OWEFU</name>
<protein>
    <submittedName>
        <fullName evidence="1">Uncharacterized protein</fullName>
    </submittedName>
</protein>
<evidence type="ECO:0000313" key="1">
    <source>
        <dbReference type="EMBL" id="CAH1800821.1"/>
    </source>
</evidence>